<sequence length="309" mass="34284">MHHLDLLACPLTGSALRRTGDALVGATGHRYSVTPSGIPLFAEQHCSEDAKRQQAHYDRVAAAYIASLAYPHTLEYMDYLDTAFLDAVGDAPLDTVAEICCGTGEAFRLLGSRVGRGVGVDISVAMLEAAVSARENPRLEFTQGDATRLPLRSGAFDAVFMFGGIHHVNDRQKLFGEIARILKPGGRFYWREPVSDFWLWRALRAVIYRLSPALDHATERPLLYEETVPVLQAAGLRPLQWRTYGFFGFCLFMNSDVLIFNRAFRFIPGIRRLTRWAAALDDRITRTPTMGNAGLQVIGCAEKPRGEPA</sequence>
<dbReference type="PANTHER" id="PTHR43591">
    <property type="entry name" value="METHYLTRANSFERASE"/>
    <property type="match status" value="1"/>
</dbReference>
<organism evidence="2 3">
    <name type="scientific">Methylogaea oryzae</name>
    <dbReference type="NCBI Taxonomy" id="1295382"/>
    <lineage>
        <taxon>Bacteria</taxon>
        <taxon>Pseudomonadati</taxon>
        <taxon>Pseudomonadota</taxon>
        <taxon>Gammaproteobacteria</taxon>
        <taxon>Methylococcales</taxon>
        <taxon>Methylococcaceae</taxon>
        <taxon>Methylogaea</taxon>
    </lineage>
</organism>
<dbReference type="InterPro" id="IPR013216">
    <property type="entry name" value="Methyltransf_11"/>
</dbReference>
<evidence type="ECO:0000259" key="1">
    <source>
        <dbReference type="Pfam" id="PF08241"/>
    </source>
</evidence>
<reference evidence="2" key="1">
    <citation type="submission" date="2019-06" db="EMBL/GenBank/DDBJ databases">
        <title>Complete genome sequence of Methylogaea oryzae strain JCM16910.</title>
        <authorList>
            <person name="Asakawa S."/>
        </authorList>
    </citation>
    <scope>NUCLEOTIDE SEQUENCE</scope>
    <source>
        <strain evidence="2">E10</strain>
    </source>
</reference>
<dbReference type="PANTHER" id="PTHR43591:SF24">
    <property type="entry name" value="2-METHOXY-6-POLYPRENYL-1,4-BENZOQUINOL METHYLASE, MITOCHONDRIAL"/>
    <property type="match status" value="1"/>
</dbReference>
<evidence type="ECO:0000313" key="3">
    <source>
        <dbReference type="Proteomes" id="UP000824988"/>
    </source>
</evidence>
<feature type="domain" description="Methyltransferase type 11" evidence="1">
    <location>
        <begin position="98"/>
        <end position="189"/>
    </location>
</feature>
<dbReference type="Pfam" id="PF08241">
    <property type="entry name" value="Methyltransf_11"/>
    <property type="match status" value="1"/>
</dbReference>
<dbReference type="CDD" id="cd02440">
    <property type="entry name" value="AdoMet_MTases"/>
    <property type="match status" value="1"/>
</dbReference>
<dbReference type="EMBL" id="AP019782">
    <property type="protein sequence ID" value="BBL69960.1"/>
    <property type="molecule type" value="Genomic_DNA"/>
</dbReference>
<name>A0A8D5ALA7_9GAMM</name>
<dbReference type="Proteomes" id="UP000824988">
    <property type="component" value="Chromosome"/>
</dbReference>
<protein>
    <recommendedName>
        <fullName evidence="1">Methyltransferase type 11 domain-containing protein</fullName>
    </recommendedName>
</protein>
<accession>A0A8D5ALA7</accession>
<dbReference type="RefSeq" id="WP_221048139.1">
    <property type="nucleotide sequence ID" value="NZ_AP019782.1"/>
</dbReference>
<proteinExistence type="predicted"/>
<dbReference type="AlphaFoldDB" id="A0A8D5ALA7"/>
<dbReference type="GO" id="GO:0008757">
    <property type="term" value="F:S-adenosylmethionine-dependent methyltransferase activity"/>
    <property type="evidence" value="ECO:0007669"/>
    <property type="project" value="InterPro"/>
</dbReference>
<gene>
    <name evidence="2" type="ORF">MoryE10_05660</name>
</gene>
<dbReference type="KEGG" id="moz:MoryE10_05660"/>
<evidence type="ECO:0000313" key="2">
    <source>
        <dbReference type="EMBL" id="BBL69960.1"/>
    </source>
</evidence>
<keyword evidence="3" id="KW-1185">Reference proteome</keyword>